<dbReference type="InterPro" id="IPR003587">
    <property type="entry name" value="Hint_dom_N"/>
</dbReference>
<dbReference type="InterPro" id="IPR001241">
    <property type="entry name" value="Topo_IIA"/>
</dbReference>
<keyword evidence="5" id="KW-0479">Metal-binding</keyword>
<evidence type="ECO:0000256" key="5">
    <source>
        <dbReference type="ARBA" id="ARBA00022723"/>
    </source>
</evidence>
<comment type="catalytic activity">
    <reaction evidence="1">
        <text>ATP-dependent breakage, passage and rejoining of double-stranded DNA.</text>
        <dbReference type="EC" id="5.6.2.2"/>
    </reaction>
</comment>
<evidence type="ECO:0000256" key="6">
    <source>
        <dbReference type="ARBA" id="ARBA00022741"/>
    </source>
</evidence>
<protein>
    <recommendedName>
        <fullName evidence="4">DNA topoisomerase (ATP-hydrolyzing)</fullName>
        <ecNumber evidence="4">5.6.2.2</ecNumber>
    </recommendedName>
</protein>
<dbReference type="GO" id="GO:0046872">
    <property type="term" value="F:metal ion binding"/>
    <property type="evidence" value="ECO:0007669"/>
    <property type="project" value="UniProtKB-KW"/>
</dbReference>
<keyword evidence="12" id="KW-0238">DNA-binding</keyword>
<dbReference type="InterPro" id="IPR020568">
    <property type="entry name" value="Ribosomal_Su5_D2-typ_SF"/>
</dbReference>
<dbReference type="Pfam" id="PF00986">
    <property type="entry name" value="DNA_gyraseB_C"/>
    <property type="match status" value="1"/>
</dbReference>
<dbReference type="PRINTS" id="PR01159">
    <property type="entry name" value="DNAGYRASEB"/>
</dbReference>
<dbReference type="GO" id="GO:0006265">
    <property type="term" value="P:DNA topological change"/>
    <property type="evidence" value="ECO:0007669"/>
    <property type="project" value="InterPro"/>
</dbReference>
<dbReference type="InterPro" id="IPR018522">
    <property type="entry name" value="TopoIIA_CS"/>
</dbReference>
<dbReference type="CDD" id="cd16928">
    <property type="entry name" value="HATPase_GyrB-like"/>
    <property type="match status" value="1"/>
</dbReference>
<evidence type="ECO:0000256" key="12">
    <source>
        <dbReference type="ARBA" id="ARBA00023125"/>
    </source>
</evidence>
<keyword evidence="7" id="KW-0068">Autocatalytic cleavage</keyword>
<dbReference type="InterPro" id="IPR030934">
    <property type="entry name" value="Intein_C"/>
</dbReference>
<dbReference type="AlphaFoldDB" id="A0A1G2LGL6"/>
<dbReference type="NCBIfam" id="TIGR01445">
    <property type="entry name" value="intein_Nterm"/>
    <property type="match status" value="1"/>
</dbReference>
<dbReference type="PANTHER" id="PTHR45866">
    <property type="entry name" value="DNA GYRASE/TOPOISOMERASE SUBUNIT B"/>
    <property type="match status" value="1"/>
</dbReference>
<dbReference type="EC" id="5.6.2.2" evidence="4"/>
<dbReference type="InterPro" id="IPR014721">
    <property type="entry name" value="Ribsml_uS5_D2-typ_fold_subgr"/>
</dbReference>
<dbReference type="CDD" id="cd00822">
    <property type="entry name" value="TopoII_Trans_DNA_gyrase"/>
    <property type="match status" value="1"/>
</dbReference>
<dbReference type="InterPro" id="IPR003594">
    <property type="entry name" value="HATPase_dom"/>
</dbReference>
<evidence type="ECO:0000256" key="10">
    <source>
        <dbReference type="ARBA" id="ARBA00023000"/>
    </source>
</evidence>
<dbReference type="CDD" id="cd00081">
    <property type="entry name" value="Hint"/>
    <property type="match status" value="2"/>
</dbReference>
<dbReference type="Gene3D" id="3.30.230.10">
    <property type="match status" value="1"/>
</dbReference>
<dbReference type="FunFam" id="3.30.565.10:FF:000002">
    <property type="entry name" value="DNA gyrase subunit B"/>
    <property type="match status" value="1"/>
</dbReference>
<dbReference type="GO" id="GO:0016539">
    <property type="term" value="P:intein-mediated protein splicing"/>
    <property type="evidence" value="ECO:0007669"/>
    <property type="project" value="InterPro"/>
</dbReference>
<evidence type="ECO:0000313" key="15">
    <source>
        <dbReference type="EMBL" id="OHA10783.1"/>
    </source>
</evidence>
<dbReference type="FunFam" id="3.30.230.10:FF:000005">
    <property type="entry name" value="DNA gyrase subunit B"/>
    <property type="match status" value="1"/>
</dbReference>
<dbReference type="Pfam" id="PF02518">
    <property type="entry name" value="HATPase_c"/>
    <property type="match status" value="1"/>
</dbReference>
<dbReference type="SUPFAM" id="SSF55874">
    <property type="entry name" value="ATPase domain of HSP90 chaperone/DNA topoisomerase II/histidine kinase"/>
    <property type="match status" value="1"/>
</dbReference>
<dbReference type="Gene3D" id="3.30.565.10">
    <property type="entry name" value="Histidine kinase-like ATPase, C-terminal domain"/>
    <property type="match status" value="1"/>
</dbReference>
<dbReference type="GO" id="GO:0003677">
    <property type="term" value="F:DNA binding"/>
    <property type="evidence" value="ECO:0007669"/>
    <property type="project" value="UniProtKB-KW"/>
</dbReference>
<dbReference type="NCBIfam" id="TIGR01443">
    <property type="entry name" value="intein_Cterm"/>
    <property type="match status" value="1"/>
</dbReference>
<dbReference type="InterPro" id="IPR013759">
    <property type="entry name" value="Topo_IIA_B_C"/>
</dbReference>
<dbReference type="PRINTS" id="PR00418">
    <property type="entry name" value="TPI2FAMILY"/>
</dbReference>
<gene>
    <name evidence="15" type="ORF">A3H71_01355</name>
</gene>
<evidence type="ECO:0000256" key="4">
    <source>
        <dbReference type="ARBA" id="ARBA00012895"/>
    </source>
</evidence>
<dbReference type="InterPro" id="IPR011557">
    <property type="entry name" value="GyrB"/>
</dbReference>
<dbReference type="Proteomes" id="UP000179052">
    <property type="component" value="Unassembled WGS sequence"/>
</dbReference>
<dbReference type="InterPro" id="IPR013760">
    <property type="entry name" value="Topo_IIA-like_dom_sf"/>
</dbReference>
<dbReference type="SMART" id="SM00305">
    <property type="entry name" value="HintC"/>
    <property type="match status" value="1"/>
</dbReference>
<dbReference type="InterPro" id="IPR036890">
    <property type="entry name" value="HATPase_C_sf"/>
</dbReference>
<evidence type="ECO:0000313" key="16">
    <source>
        <dbReference type="Proteomes" id="UP000179052"/>
    </source>
</evidence>
<keyword evidence="6" id="KW-0547">Nucleotide-binding</keyword>
<dbReference type="SUPFAM" id="SSF54211">
    <property type="entry name" value="Ribosomal protein S5 domain 2-like"/>
    <property type="match status" value="1"/>
</dbReference>
<dbReference type="Pfam" id="PF14890">
    <property type="entry name" value="Intein_splicing"/>
    <property type="match status" value="1"/>
</dbReference>
<keyword evidence="8" id="KW-0067">ATP-binding</keyword>
<accession>A0A1G2LGL6</accession>
<dbReference type="PROSITE" id="PS50817">
    <property type="entry name" value="INTEIN_N_TER"/>
    <property type="match status" value="1"/>
</dbReference>
<evidence type="ECO:0000256" key="9">
    <source>
        <dbReference type="ARBA" id="ARBA00022842"/>
    </source>
</evidence>
<dbReference type="InterPro" id="IPR006141">
    <property type="entry name" value="Intein_N"/>
</dbReference>
<name>A0A1G2LGL6_9BACT</name>
<dbReference type="EMBL" id="MHQV01000022">
    <property type="protein sequence ID" value="OHA10783.1"/>
    <property type="molecule type" value="Genomic_DNA"/>
</dbReference>
<evidence type="ECO:0000256" key="7">
    <source>
        <dbReference type="ARBA" id="ARBA00022813"/>
    </source>
</evidence>
<dbReference type="PANTHER" id="PTHR45866:SF1">
    <property type="entry name" value="DNA GYRASE SUBUNIT B, MITOCHONDRIAL"/>
    <property type="match status" value="1"/>
</dbReference>
<dbReference type="PRINTS" id="PR00379">
    <property type="entry name" value="INTEIN"/>
</dbReference>
<dbReference type="InterPro" id="IPR006171">
    <property type="entry name" value="TOPRIM_dom"/>
</dbReference>
<evidence type="ECO:0000256" key="3">
    <source>
        <dbReference type="ARBA" id="ARBA00010708"/>
    </source>
</evidence>
<keyword evidence="13" id="KW-0413">Isomerase</keyword>
<reference evidence="15 16" key="1">
    <citation type="journal article" date="2016" name="Nat. Commun.">
        <title>Thousands of microbial genomes shed light on interconnected biogeochemical processes in an aquifer system.</title>
        <authorList>
            <person name="Anantharaman K."/>
            <person name="Brown C.T."/>
            <person name="Hug L.A."/>
            <person name="Sharon I."/>
            <person name="Castelle C.J."/>
            <person name="Probst A.J."/>
            <person name="Thomas B.C."/>
            <person name="Singh A."/>
            <person name="Wilkins M.J."/>
            <person name="Karaoz U."/>
            <person name="Brodie E.L."/>
            <person name="Williams K.H."/>
            <person name="Hubbard S.S."/>
            <person name="Banfield J.F."/>
        </authorList>
    </citation>
    <scope>NUCLEOTIDE SEQUENCE [LARGE SCALE GENOMIC DNA]</scope>
</reference>
<dbReference type="PROSITE" id="PS50880">
    <property type="entry name" value="TOPRIM"/>
    <property type="match status" value="1"/>
</dbReference>
<sequence length="1148" mass="130038">MARKPKATKQKIMPATNGNSYSAKDIYVLEGLEPVRKRPGMYIGTTGADGLHHLVWEVADNSIDEAMAGYAKKIEITLLPNNCVSVKDDGRGIPVERHKQTGKSALETVMTTLHAGGKFGGESYKVSGGLHGVGVSVVNALSSWLRAEVCREGVLWAQEYKRGKAQGAVKKIGKCGTTGTMVSFEPDPEIFQPAGGGKMPEFNLQTILDHMRRQAYLTKGLEIAIRDERQDTKAKDGSSLALSHSFYFEGGIVSYVRFLNAGETPKHETIFYVNKEAEVNGGKRIQVEVAFQYTGDMAANELSFANNIYTGEGGMHLTGFRTALTRSLNSYAKKNEYFKKDDENLTGEDVREGLTAVISIKLPEPQFEGQTKAKLGTPEARTAVELVVGEALDEFLEKNPDEARQIIGQALLASKARLAAKAARETVLRKGALEGLMLPGKLADCQSKNPEESELYIVEGDSAGGCFSGDTKVALADGRNISLEQLVGESKKGMRHHCYTIANDGSVAIEKILNPRMTRKNARVIKITLDNNEEITCTPDHKFMLADGAYKEAARLQSNDSLMPLYRQHPKIGKRITIEGYELVFDPREHRWIFTHLLADRYNIARSTYLEIDGSHRHHRDFNKLNNNPDNITRLTREEHLVFHRQQLSKTIHRPDVVEKLRKLHRTPEFREKIRQKMLSPKMRKLLRERAQKQWSNPGYKQYMADKFLNFYYGNEEYRKRNSELLDRLQKEYWGEDRNRKTQAKRVRAYFLAHPEKRAELARLASLQWQDLNLKQWRSRKTKEQWTDAFREKRKVAYNKTYYHAALRALRDMYEKDGAISLDKYEELRKLTNDKNLLKHDTILVRFFGADPKKLETAVSHYNHKIKKIEKIAEVSDVYDIEVPGTHNFALASGVFVHNSAKQGRDRKFQAILPLRGKILNVEKSRLDKMLLSKEIRALIIAIGAAIGDDFDETKIRYHRIVIMTDADVDGAHIRTLLLTLFYRYFPRVVELGYLYIAEPPLYQIKSGKTLRYAYSDEEKEKIIREIGAAGKVKEASKIEKAGKGVRLVVIDEDAPDAATEETTDGEATPEGGKARGVSIQRYKGLGEMNPSQLWETTMDPAHRTMQRVMIANAEAANRIFDILMGDEVAPRKKFIQTHAKSVRNLDI</sequence>
<evidence type="ECO:0000256" key="2">
    <source>
        <dbReference type="ARBA" id="ARBA00001946"/>
    </source>
</evidence>
<dbReference type="Pfam" id="PF01751">
    <property type="entry name" value="Toprim"/>
    <property type="match status" value="1"/>
</dbReference>
<comment type="caution">
    <text evidence="15">The sequence shown here is derived from an EMBL/GenBank/DDBJ whole genome shotgun (WGS) entry which is preliminary data.</text>
</comment>
<dbReference type="PROSITE" id="PS50818">
    <property type="entry name" value="INTEIN_C_TER"/>
    <property type="match status" value="1"/>
</dbReference>
<proteinExistence type="inferred from homology"/>
<dbReference type="Pfam" id="PF00204">
    <property type="entry name" value="DNA_gyraseB"/>
    <property type="match status" value="1"/>
</dbReference>
<keyword evidence="11" id="KW-0799">Topoisomerase</keyword>
<dbReference type="GO" id="GO:0005524">
    <property type="term" value="F:ATP binding"/>
    <property type="evidence" value="ECO:0007669"/>
    <property type="project" value="UniProtKB-KW"/>
</dbReference>
<dbReference type="Gene3D" id="3.40.50.670">
    <property type="match status" value="2"/>
</dbReference>
<organism evidence="15 16">
    <name type="scientific">Candidatus Sungbacteria bacterium RIFCSPLOWO2_02_FULL_48_13b</name>
    <dbReference type="NCBI Taxonomy" id="1802283"/>
    <lineage>
        <taxon>Bacteria</taxon>
        <taxon>Candidatus Sungiibacteriota</taxon>
    </lineage>
</organism>
<evidence type="ECO:0000256" key="13">
    <source>
        <dbReference type="ARBA" id="ARBA00023235"/>
    </source>
</evidence>
<dbReference type="GO" id="GO:0005694">
    <property type="term" value="C:chromosome"/>
    <property type="evidence" value="ECO:0007669"/>
    <property type="project" value="InterPro"/>
</dbReference>
<dbReference type="InterPro" id="IPR002288">
    <property type="entry name" value="DNA_gyrase_B_C"/>
</dbReference>
<dbReference type="SMART" id="SM00306">
    <property type="entry name" value="HintN"/>
    <property type="match status" value="1"/>
</dbReference>
<evidence type="ECO:0000256" key="1">
    <source>
        <dbReference type="ARBA" id="ARBA00000185"/>
    </source>
</evidence>
<dbReference type="InterPro" id="IPR006142">
    <property type="entry name" value="INTEIN"/>
</dbReference>
<comment type="cofactor">
    <cofactor evidence="2">
        <name>Mg(2+)</name>
        <dbReference type="ChEBI" id="CHEBI:18420"/>
    </cofactor>
</comment>
<keyword evidence="10" id="KW-0651">Protein splicing</keyword>
<evidence type="ECO:0000256" key="11">
    <source>
        <dbReference type="ARBA" id="ARBA00023029"/>
    </source>
</evidence>
<dbReference type="Gene3D" id="2.170.16.10">
    <property type="entry name" value="Hedgehog/Intein (Hint) domain"/>
    <property type="match status" value="1"/>
</dbReference>
<dbReference type="InterPro" id="IPR000565">
    <property type="entry name" value="Topo_IIA_B"/>
</dbReference>
<dbReference type="GO" id="GO:0003918">
    <property type="term" value="F:DNA topoisomerase type II (double strand cut, ATP-hydrolyzing) activity"/>
    <property type="evidence" value="ECO:0007669"/>
    <property type="project" value="UniProtKB-EC"/>
</dbReference>
<dbReference type="InterPro" id="IPR013506">
    <property type="entry name" value="Topo_IIA_bsu_dom2"/>
</dbReference>
<dbReference type="SUPFAM" id="SSF56719">
    <property type="entry name" value="Type II DNA topoisomerase"/>
    <property type="match status" value="2"/>
</dbReference>
<dbReference type="PROSITE" id="PS00177">
    <property type="entry name" value="TOPOISOMERASE_II"/>
    <property type="match status" value="1"/>
</dbReference>
<dbReference type="NCBIfam" id="TIGR01059">
    <property type="entry name" value="gyrB"/>
    <property type="match status" value="1"/>
</dbReference>
<dbReference type="InterPro" id="IPR003586">
    <property type="entry name" value="Hint_dom_C"/>
</dbReference>
<dbReference type="SMART" id="SM00433">
    <property type="entry name" value="TOP2c"/>
    <property type="match status" value="1"/>
</dbReference>
<evidence type="ECO:0000259" key="14">
    <source>
        <dbReference type="PROSITE" id="PS50880"/>
    </source>
</evidence>
<comment type="similarity">
    <text evidence="3">Belongs to the type II topoisomerase GyrB family.</text>
</comment>
<dbReference type="InterPro" id="IPR036844">
    <property type="entry name" value="Hint_dom_sf"/>
</dbReference>
<keyword evidence="9" id="KW-0460">Magnesium</keyword>
<dbReference type="SUPFAM" id="SSF51294">
    <property type="entry name" value="Hedgehog/intein (Hint) domain"/>
    <property type="match status" value="1"/>
</dbReference>
<dbReference type="STRING" id="1802283.A3H71_01355"/>
<feature type="domain" description="Toprim" evidence="14">
    <location>
        <begin position="887"/>
        <end position="1001"/>
    </location>
</feature>
<dbReference type="SMART" id="SM00387">
    <property type="entry name" value="HATPase_c"/>
    <property type="match status" value="1"/>
</dbReference>
<evidence type="ECO:0000256" key="8">
    <source>
        <dbReference type="ARBA" id="ARBA00022840"/>
    </source>
</evidence>